<name>A0A2N9HYS4_FAGSY</name>
<reference evidence="3" key="1">
    <citation type="submission" date="2018-02" db="EMBL/GenBank/DDBJ databases">
        <authorList>
            <person name="Cohen D.B."/>
            <person name="Kent A.D."/>
        </authorList>
    </citation>
    <scope>NUCLEOTIDE SEQUENCE</scope>
</reference>
<dbReference type="EMBL" id="OIVN01004453">
    <property type="protein sequence ID" value="SPD17542.1"/>
    <property type="molecule type" value="Genomic_DNA"/>
</dbReference>
<dbReference type="Gene3D" id="3.30.70.270">
    <property type="match status" value="1"/>
</dbReference>
<protein>
    <recommendedName>
        <fullName evidence="2">Reverse transcriptase domain-containing protein</fullName>
    </recommendedName>
</protein>
<feature type="region of interest" description="Disordered" evidence="1">
    <location>
        <begin position="448"/>
        <end position="467"/>
    </location>
</feature>
<feature type="region of interest" description="Disordered" evidence="1">
    <location>
        <begin position="38"/>
        <end position="76"/>
    </location>
</feature>
<accession>A0A2N9HYS4</accession>
<feature type="compositionally biased region" description="Basic and acidic residues" evidence="1">
    <location>
        <begin position="454"/>
        <end position="465"/>
    </location>
</feature>
<dbReference type="PANTHER" id="PTHR24559:SF457">
    <property type="entry name" value="RNA-DIRECTED DNA POLYMERASE HOMOLOG"/>
    <property type="match status" value="1"/>
</dbReference>
<dbReference type="InterPro" id="IPR043128">
    <property type="entry name" value="Rev_trsase/Diguanyl_cyclase"/>
</dbReference>
<feature type="compositionally biased region" description="Basic and acidic residues" evidence="1">
    <location>
        <begin position="545"/>
        <end position="562"/>
    </location>
</feature>
<dbReference type="PANTHER" id="PTHR24559">
    <property type="entry name" value="TRANSPOSON TY3-I GAG-POL POLYPROTEIN"/>
    <property type="match status" value="1"/>
</dbReference>
<evidence type="ECO:0000256" key="1">
    <source>
        <dbReference type="SAM" id="MobiDB-lite"/>
    </source>
</evidence>
<organism evidence="3">
    <name type="scientific">Fagus sylvatica</name>
    <name type="common">Beechnut</name>
    <dbReference type="NCBI Taxonomy" id="28930"/>
    <lineage>
        <taxon>Eukaryota</taxon>
        <taxon>Viridiplantae</taxon>
        <taxon>Streptophyta</taxon>
        <taxon>Embryophyta</taxon>
        <taxon>Tracheophyta</taxon>
        <taxon>Spermatophyta</taxon>
        <taxon>Magnoliopsida</taxon>
        <taxon>eudicotyledons</taxon>
        <taxon>Gunneridae</taxon>
        <taxon>Pentapetalae</taxon>
        <taxon>rosids</taxon>
        <taxon>fabids</taxon>
        <taxon>Fagales</taxon>
        <taxon>Fagaceae</taxon>
        <taxon>Fagus</taxon>
    </lineage>
</organism>
<dbReference type="InterPro" id="IPR053134">
    <property type="entry name" value="RNA-dir_DNA_polymerase"/>
</dbReference>
<dbReference type="InterPro" id="IPR043502">
    <property type="entry name" value="DNA/RNA_pol_sf"/>
</dbReference>
<evidence type="ECO:0000259" key="2">
    <source>
        <dbReference type="Pfam" id="PF00078"/>
    </source>
</evidence>
<proteinExistence type="predicted"/>
<dbReference type="SUPFAM" id="SSF56672">
    <property type="entry name" value="DNA/RNA polymerases"/>
    <property type="match status" value="1"/>
</dbReference>
<dbReference type="Pfam" id="PF00078">
    <property type="entry name" value="RVT_1"/>
    <property type="match status" value="1"/>
</dbReference>
<dbReference type="Gene3D" id="3.10.10.10">
    <property type="entry name" value="HIV Type 1 Reverse Transcriptase, subunit A, domain 1"/>
    <property type="match status" value="1"/>
</dbReference>
<gene>
    <name evidence="3" type="ORF">FSB_LOCUS45424</name>
</gene>
<feature type="domain" description="Reverse transcriptase" evidence="2">
    <location>
        <begin position="640"/>
        <end position="781"/>
    </location>
</feature>
<sequence length="808" mass="92091">MATEPSGSSSTEARMSALEERFDEPINLVHLMAKRDVENDARNNELHLGGKNHTKPPPQQPKLEDQENQRTSEVDSKLEDLEERIRLISGLGSFGNTDFASMSWFLNMEVPYKFKAQDFVKYNGTSDPMIYLQMYCRKMARNAGNEPLLIQTFQDFLLVKLQYVQRQYDGPPPRDFNPNATCEFHFGAVRHSPENCKVLKHRVQDLLDHGILKFKKVPNIKTNPLLSHLEGGGYLDPVEACYEELSEGICEYHSNVHEHNLEDCEDFKKEIVGLCEWGIIRKKIAKPAKECMMINRVRKVEEAEVDNLSSGLGGITRSGRCYTSEELEKRRKELGKAVEDPLKKKITEGEVEDFLRIIKNSEDSVVKQLNKMPTDILVLSLLLALEVHKKALVKVMNEAHMPEDITAPSFENMVAAVKPKMPKAIMAVAKEFIKLGFQRASIQDAEVEDFGQGQRREDAREEHSHSHIKTTFPAPAMVIHPNETVKLEDKEEEELILLFAEDFGVNTAAFQEIIPPLIRLCEPGEIVRKLTVTPLPRMISGNEVKHDAPSESHVTNVDDDKNCSTSNMVNSDEEIDLPYDMLEALERQNEGSKPNIEELESINLLGEGEEPKEIIIEAKFPDTLKDELITLLREYRDIFACPKDNFPLPHIDTLVDNTATNVVFSFMDGFLGYNQIKMVDEDKLKTAFVTHWGTFVYDVMPFGLKNVGATYQRAMVTLFHDMIHQEIEVYVDDMIAKSHMLEDHMVDLLKLFQHLRKYRLRLNPNKCVFGVTSRKLLGFIVSGRGIEIDPTKVQAIRNMPAPKTEKEI</sequence>
<feature type="region of interest" description="Disordered" evidence="1">
    <location>
        <begin position="545"/>
        <end position="569"/>
    </location>
</feature>
<evidence type="ECO:0000313" key="3">
    <source>
        <dbReference type="EMBL" id="SPD17542.1"/>
    </source>
</evidence>
<dbReference type="AlphaFoldDB" id="A0A2N9HYS4"/>
<feature type="compositionally biased region" description="Basic and acidic residues" evidence="1">
    <location>
        <begin position="62"/>
        <end position="76"/>
    </location>
</feature>
<dbReference type="CDD" id="cd01647">
    <property type="entry name" value="RT_LTR"/>
    <property type="match status" value="1"/>
</dbReference>
<dbReference type="InterPro" id="IPR000477">
    <property type="entry name" value="RT_dom"/>
</dbReference>